<organism evidence="1 2">
    <name type="scientific">Romanomermis culicivorax</name>
    <name type="common">Nematode worm</name>
    <dbReference type="NCBI Taxonomy" id="13658"/>
    <lineage>
        <taxon>Eukaryota</taxon>
        <taxon>Metazoa</taxon>
        <taxon>Ecdysozoa</taxon>
        <taxon>Nematoda</taxon>
        <taxon>Enoplea</taxon>
        <taxon>Dorylaimia</taxon>
        <taxon>Mermithida</taxon>
        <taxon>Mermithoidea</taxon>
        <taxon>Mermithidae</taxon>
        <taxon>Romanomermis</taxon>
    </lineage>
</organism>
<proteinExistence type="predicted"/>
<accession>A0A915HR17</accession>
<keyword evidence="1" id="KW-1185">Reference proteome</keyword>
<reference evidence="2" key="1">
    <citation type="submission" date="2022-11" db="UniProtKB">
        <authorList>
            <consortium name="WormBaseParasite"/>
        </authorList>
    </citation>
    <scope>IDENTIFICATION</scope>
</reference>
<evidence type="ECO:0000313" key="1">
    <source>
        <dbReference type="Proteomes" id="UP000887565"/>
    </source>
</evidence>
<evidence type="ECO:0000313" key="2">
    <source>
        <dbReference type="WBParaSite" id="nRc.2.0.1.t03956-RA"/>
    </source>
</evidence>
<dbReference type="WBParaSite" id="nRc.2.0.1.t03956-RA">
    <property type="protein sequence ID" value="nRc.2.0.1.t03956-RA"/>
    <property type="gene ID" value="nRc.2.0.1.g03956"/>
</dbReference>
<dbReference type="Proteomes" id="UP000887565">
    <property type="component" value="Unplaced"/>
</dbReference>
<protein>
    <submittedName>
        <fullName evidence="2">Uncharacterized protein</fullName>
    </submittedName>
</protein>
<sequence>MTVGSVQDANGKEAPTACLEYGVKINRTQKEIIDANARFILLLGEQIYPERNRQASPGMLAQTNFPPKMRTVCSQPCSSVQKCQPDYPIAWQLSKQV</sequence>
<name>A0A915HR17_ROMCU</name>
<dbReference type="AlphaFoldDB" id="A0A915HR17"/>